<dbReference type="HAMAP" id="MF_00209">
    <property type="entry name" value="Inorganic_PPase"/>
    <property type="match status" value="1"/>
</dbReference>
<evidence type="ECO:0000313" key="6">
    <source>
        <dbReference type="EMBL" id="MDJ1645859.1"/>
    </source>
</evidence>
<keyword evidence="2 5" id="KW-0479">Metal-binding</keyword>
<feature type="binding site" evidence="5">
    <location>
        <position position="91"/>
    </location>
    <ligand>
        <name>Mg(2+)</name>
        <dbReference type="ChEBI" id="CHEBI:18420"/>
        <label>1</label>
    </ligand>
</feature>
<dbReference type="RefSeq" id="WP_283827283.1">
    <property type="nucleotide sequence ID" value="NZ_JASDDP010000019.1"/>
</dbReference>
<feature type="binding site" evidence="5">
    <location>
        <position position="54"/>
    </location>
    <ligand>
        <name>Mg(2+)</name>
        <dbReference type="ChEBI" id="CHEBI:18420"/>
        <label>1</label>
    </ligand>
</feature>
<feature type="binding site" evidence="5">
    <location>
        <position position="59"/>
    </location>
    <ligand>
        <name>Mg(2+)</name>
        <dbReference type="ChEBI" id="CHEBI:18420"/>
        <label>2</label>
    </ligand>
</feature>
<dbReference type="InterPro" id="IPR036649">
    <property type="entry name" value="Pyrophosphatase_sf"/>
</dbReference>
<comment type="function">
    <text evidence="5">Catalyzes the hydrolysis of inorganic pyrophosphate (PPi) forming two phosphate ions.</text>
</comment>
<dbReference type="Pfam" id="PF00719">
    <property type="entry name" value="Pyrophosphatase"/>
    <property type="match status" value="1"/>
</dbReference>
<comment type="cofactor">
    <cofactor evidence="1 5">
        <name>Mg(2+)</name>
        <dbReference type="ChEBI" id="CHEBI:18420"/>
    </cofactor>
</comment>
<gene>
    <name evidence="5" type="primary">ppa</name>
    <name evidence="6" type="ORF">QLQ80_02000</name>
</gene>
<evidence type="ECO:0000256" key="1">
    <source>
        <dbReference type="ARBA" id="ARBA00001946"/>
    </source>
</evidence>
<evidence type="ECO:0000256" key="5">
    <source>
        <dbReference type="HAMAP-Rule" id="MF_00209"/>
    </source>
</evidence>
<keyword evidence="4 5" id="KW-0460">Magnesium</keyword>
<dbReference type="GO" id="GO:0000287">
    <property type="term" value="F:magnesium ion binding"/>
    <property type="evidence" value="ECO:0007669"/>
    <property type="project" value="UniProtKB-UniRule"/>
</dbReference>
<feature type="binding site" evidence="5">
    <location>
        <position position="59"/>
    </location>
    <ligand>
        <name>Mg(2+)</name>
        <dbReference type="ChEBI" id="CHEBI:18420"/>
        <label>1</label>
    </ligand>
</feature>
<sequence length="184" mass="21787">MSKSYKIMVEIPFNSEIKYEYNRKTGQIEVDRILRDGYKYPATYGFLPEALDWDGDELDVLVYSERAFVPGVMLNVRVVGALRMIDSGETDTKLIAVHEDDFTTDHIKSINDIPQKWLDSVKYFFEHYKDWKGKNQTHVPGFENELWAQEEINECIHLMKTYGKMDKEEFVKKMMKEHPEKYII</sequence>
<evidence type="ECO:0000313" key="7">
    <source>
        <dbReference type="Proteomes" id="UP001224428"/>
    </source>
</evidence>
<dbReference type="GO" id="GO:0005737">
    <property type="term" value="C:cytoplasm"/>
    <property type="evidence" value="ECO:0007669"/>
    <property type="project" value="UniProtKB-SubCell"/>
</dbReference>
<dbReference type="CDD" id="cd00412">
    <property type="entry name" value="pyrophosphatase"/>
    <property type="match status" value="1"/>
</dbReference>
<reference evidence="6" key="1">
    <citation type="submission" date="2023-05" db="EMBL/GenBank/DDBJ databases">
        <title>Mycoplasma phocimorsus sp. nov., isolated from Scandinavian patients with seal finger or septic arthritis after contact with seals.</title>
        <authorList>
            <person name="Skafte-Holm A."/>
            <person name="Pedersen T.R."/>
            <person name="Froelund M."/>
            <person name="Stegger M."/>
            <person name="Qvortrup K."/>
            <person name="Michaels D.L."/>
            <person name="Brown D.R."/>
            <person name="Jensen J.S."/>
        </authorList>
    </citation>
    <scope>NUCLEOTIDE SEQUENCE</scope>
    <source>
        <strain evidence="6">M5725</strain>
    </source>
</reference>
<dbReference type="Proteomes" id="UP001224428">
    <property type="component" value="Unassembled WGS sequence"/>
</dbReference>
<dbReference type="PROSITE" id="PS00387">
    <property type="entry name" value="PPASE"/>
    <property type="match status" value="1"/>
</dbReference>
<keyword evidence="5" id="KW-0963">Cytoplasm</keyword>
<dbReference type="AlphaFoldDB" id="A0AAJ1PR87"/>
<organism evidence="6 7">
    <name type="scientific">Mycoplasma phocimorsus</name>
    <dbReference type="NCBI Taxonomy" id="3045839"/>
    <lineage>
        <taxon>Bacteria</taxon>
        <taxon>Bacillati</taxon>
        <taxon>Mycoplasmatota</taxon>
        <taxon>Mollicutes</taxon>
        <taxon>Mycoplasmataceae</taxon>
        <taxon>Mycoplasma</taxon>
    </lineage>
</organism>
<comment type="subcellular location">
    <subcellularLocation>
        <location evidence="5">Cytoplasm</location>
    </subcellularLocation>
</comment>
<feature type="binding site" evidence="5">
    <location>
        <position position="18"/>
    </location>
    <ligand>
        <name>substrate</name>
    </ligand>
</feature>
<dbReference type="GO" id="GO:0006796">
    <property type="term" value="P:phosphate-containing compound metabolic process"/>
    <property type="evidence" value="ECO:0007669"/>
    <property type="project" value="InterPro"/>
</dbReference>
<evidence type="ECO:0000256" key="4">
    <source>
        <dbReference type="ARBA" id="ARBA00022842"/>
    </source>
</evidence>
<comment type="similarity">
    <text evidence="5">Belongs to the PPase family.</text>
</comment>
<comment type="catalytic activity">
    <reaction evidence="5">
        <text>diphosphate + H2O = 2 phosphate + H(+)</text>
        <dbReference type="Rhea" id="RHEA:24576"/>
        <dbReference type="ChEBI" id="CHEBI:15377"/>
        <dbReference type="ChEBI" id="CHEBI:15378"/>
        <dbReference type="ChEBI" id="CHEBI:33019"/>
        <dbReference type="ChEBI" id="CHEBI:43474"/>
        <dbReference type="EC" id="3.6.1.1"/>
    </reaction>
</comment>
<feature type="binding site" evidence="5">
    <location>
        <position position="44"/>
    </location>
    <ligand>
        <name>substrate</name>
    </ligand>
</feature>
<proteinExistence type="inferred from homology"/>
<dbReference type="EC" id="3.6.1.1" evidence="5"/>
<keyword evidence="3 5" id="KW-0378">Hydrolase</keyword>
<feature type="binding site" evidence="5">
    <location>
        <position position="32"/>
    </location>
    <ligand>
        <name>substrate</name>
    </ligand>
</feature>
<dbReference type="SUPFAM" id="SSF50324">
    <property type="entry name" value="Inorganic pyrophosphatase"/>
    <property type="match status" value="1"/>
</dbReference>
<dbReference type="Gene3D" id="3.90.80.10">
    <property type="entry name" value="Inorganic pyrophosphatase"/>
    <property type="match status" value="1"/>
</dbReference>
<dbReference type="EMBL" id="JASDDP010000019">
    <property type="protein sequence ID" value="MDJ1645859.1"/>
    <property type="molecule type" value="Genomic_DNA"/>
</dbReference>
<name>A0AAJ1PR87_9MOLU</name>
<dbReference type="InterPro" id="IPR008162">
    <property type="entry name" value="Pyrophosphatase"/>
</dbReference>
<evidence type="ECO:0000256" key="2">
    <source>
        <dbReference type="ARBA" id="ARBA00022723"/>
    </source>
</evidence>
<dbReference type="GO" id="GO:0004427">
    <property type="term" value="F:inorganic diphosphate phosphatase activity"/>
    <property type="evidence" value="ECO:0007669"/>
    <property type="project" value="UniProtKB-UniRule"/>
</dbReference>
<accession>A0AAJ1PR87</accession>
<comment type="caution">
    <text evidence="6">The sequence shown here is derived from an EMBL/GenBank/DDBJ whole genome shotgun (WGS) entry which is preliminary data.</text>
</comment>
<dbReference type="PANTHER" id="PTHR10286">
    <property type="entry name" value="INORGANIC PYROPHOSPHATASE"/>
    <property type="match status" value="1"/>
</dbReference>
<dbReference type="NCBIfam" id="NF002578">
    <property type="entry name" value="PRK02230.1"/>
    <property type="match status" value="1"/>
</dbReference>
<comment type="subunit">
    <text evidence="5">Homohexamer.</text>
</comment>
<feature type="binding site" evidence="5">
    <location>
        <position position="128"/>
    </location>
    <ligand>
        <name>substrate</name>
    </ligand>
</feature>
<keyword evidence="7" id="KW-1185">Reference proteome</keyword>
<protein>
    <recommendedName>
        <fullName evidence="5">Inorganic pyrophosphatase</fullName>
        <ecNumber evidence="5">3.6.1.1</ecNumber>
    </recommendedName>
    <alternativeName>
        <fullName evidence="5">Pyrophosphate phospho-hydrolase</fullName>
        <shortName evidence="5">PPase</shortName>
    </alternativeName>
</protein>
<evidence type="ECO:0000256" key="3">
    <source>
        <dbReference type="ARBA" id="ARBA00022801"/>
    </source>
</evidence>